<evidence type="ECO:0000256" key="10">
    <source>
        <dbReference type="ARBA" id="ARBA00022840"/>
    </source>
</evidence>
<sequence>MIAQTEYSKEKKVGEGTYAVVYVGTKLSNERRIAIKEIKTSGFKDGLDMSAIREVKYLQEMQHVNVIELVDVFMAQKNLNLVLEFLPADLEMIIKDTSILFTQADIKSWLLMTLRGVHHCHRNFILHRDLKPNNLLLAPDGQLKLADFGLARNMGSPQDFLTSNVVTRWYRAPELLFGARHYTGAVDIWSVGIIFAELMLRIPYLPGKDDIDQIDVTFRALGTPTDRDWPEISTFGTYNKIQVYPPPSREELRRRFIAATENALNLMCGMLTMNPHKRFDPTQCLTSEYFVELPEPTTPSELPKLTPK</sequence>
<evidence type="ECO:0000256" key="13">
    <source>
        <dbReference type="PIRSR" id="PIRSR637770-1"/>
    </source>
</evidence>
<keyword evidence="7" id="KW-0808">Transferase</keyword>
<dbReference type="PROSITE" id="PS00108">
    <property type="entry name" value="PROTEIN_KINASE_ST"/>
    <property type="match status" value="1"/>
</dbReference>
<dbReference type="Gene3D" id="1.10.510.10">
    <property type="entry name" value="Transferase(Phosphotransferase) domain 1"/>
    <property type="match status" value="1"/>
</dbReference>
<protein>
    <recommendedName>
        <fullName evidence="3">[RNA-polymerase]-subunit kinase</fullName>
        <ecNumber evidence="3">2.7.11.23</ecNumber>
    </recommendedName>
</protein>
<evidence type="ECO:0000256" key="16">
    <source>
        <dbReference type="RuleBase" id="RU000304"/>
    </source>
</evidence>
<dbReference type="EC" id="2.7.11.23" evidence="3"/>
<evidence type="ECO:0000256" key="4">
    <source>
        <dbReference type="ARBA" id="ARBA00022527"/>
    </source>
</evidence>
<dbReference type="SUPFAM" id="SSF56112">
    <property type="entry name" value="Protein kinase-like (PK-like)"/>
    <property type="match status" value="1"/>
</dbReference>
<dbReference type="GO" id="GO:0005524">
    <property type="term" value="F:ATP binding"/>
    <property type="evidence" value="ECO:0007669"/>
    <property type="project" value="UniProtKB-UniRule"/>
</dbReference>
<keyword evidence="10 14" id="KW-0067">ATP-binding</keyword>
<evidence type="ECO:0000256" key="9">
    <source>
        <dbReference type="ARBA" id="ARBA00022777"/>
    </source>
</evidence>
<comment type="subcellular location">
    <subcellularLocation>
        <location evidence="1">Nucleus</location>
    </subcellularLocation>
</comment>
<dbReference type="GO" id="GO:0032968">
    <property type="term" value="P:positive regulation of transcription elongation by RNA polymerase II"/>
    <property type="evidence" value="ECO:0007669"/>
    <property type="project" value="UniProtKB-ARBA"/>
</dbReference>
<evidence type="ECO:0000313" key="18">
    <source>
        <dbReference type="EMBL" id="SCU89624.1"/>
    </source>
</evidence>
<evidence type="ECO:0000256" key="15">
    <source>
        <dbReference type="PROSITE-ProRule" id="PRU10141"/>
    </source>
</evidence>
<dbReference type="Pfam" id="PF00069">
    <property type="entry name" value="Pkinase"/>
    <property type="match status" value="1"/>
</dbReference>
<proteinExistence type="inferred from homology"/>
<reference evidence="19" key="1">
    <citation type="submission" date="2016-03" db="EMBL/GenBank/DDBJ databases">
        <authorList>
            <person name="Devillers Hugo."/>
        </authorList>
    </citation>
    <scope>NUCLEOTIDE SEQUENCE [LARGE SCALE GENOMIC DNA]</scope>
</reference>
<evidence type="ECO:0000256" key="5">
    <source>
        <dbReference type="ARBA" id="ARBA00022553"/>
    </source>
</evidence>
<keyword evidence="8 14" id="KW-0547">Nucleotide-binding</keyword>
<dbReference type="PANTHER" id="PTHR24056">
    <property type="entry name" value="CELL DIVISION PROTEIN KINASE"/>
    <property type="match status" value="1"/>
</dbReference>
<gene>
    <name evidence="18" type="ORF">LAME_0E04632G</name>
</gene>
<dbReference type="PANTHER" id="PTHR24056:SF0">
    <property type="entry name" value="CYCLIN-DEPENDENT KINASE 7"/>
    <property type="match status" value="1"/>
</dbReference>
<evidence type="ECO:0000256" key="6">
    <source>
        <dbReference type="ARBA" id="ARBA00022618"/>
    </source>
</evidence>
<feature type="active site" description="Proton acceptor" evidence="13">
    <location>
        <position position="129"/>
    </location>
</feature>
<keyword evidence="6" id="KW-0132">Cell division</keyword>
<keyword evidence="12" id="KW-0131">Cell cycle</keyword>
<dbReference type="PROSITE" id="PS00107">
    <property type="entry name" value="PROTEIN_KINASE_ATP"/>
    <property type="match status" value="1"/>
</dbReference>
<dbReference type="AlphaFoldDB" id="A0A1G4JGY0"/>
<organism evidence="18 19">
    <name type="scientific">Lachancea meyersii CBS 8951</name>
    <dbReference type="NCBI Taxonomy" id="1266667"/>
    <lineage>
        <taxon>Eukaryota</taxon>
        <taxon>Fungi</taxon>
        <taxon>Dikarya</taxon>
        <taxon>Ascomycota</taxon>
        <taxon>Saccharomycotina</taxon>
        <taxon>Saccharomycetes</taxon>
        <taxon>Saccharomycetales</taxon>
        <taxon>Saccharomycetaceae</taxon>
        <taxon>Lachancea</taxon>
    </lineage>
</organism>
<dbReference type="InterPro" id="IPR000719">
    <property type="entry name" value="Prot_kinase_dom"/>
</dbReference>
<dbReference type="GO" id="GO:0070985">
    <property type="term" value="C:transcription factor TFIIK complex"/>
    <property type="evidence" value="ECO:0007669"/>
    <property type="project" value="InterPro"/>
</dbReference>
<feature type="binding site" evidence="14">
    <location>
        <begin position="13"/>
        <end position="21"/>
    </location>
    <ligand>
        <name>ATP</name>
        <dbReference type="ChEBI" id="CHEBI:30616"/>
    </ligand>
</feature>
<evidence type="ECO:0000256" key="2">
    <source>
        <dbReference type="ARBA" id="ARBA00006485"/>
    </source>
</evidence>
<evidence type="ECO:0000259" key="17">
    <source>
        <dbReference type="PROSITE" id="PS50011"/>
    </source>
</evidence>
<evidence type="ECO:0000256" key="14">
    <source>
        <dbReference type="PIRSR" id="PIRSR637770-2"/>
    </source>
</evidence>
<evidence type="ECO:0000313" key="19">
    <source>
        <dbReference type="Proteomes" id="UP000191144"/>
    </source>
</evidence>
<dbReference type="FunFam" id="1.10.510.10:FF:000097">
    <property type="entry name" value="Putative cyclin-dependent kinase 7"/>
    <property type="match status" value="1"/>
</dbReference>
<dbReference type="FunFam" id="3.30.200.20:FF:000554">
    <property type="entry name" value="CMGC/CDK/CDK7 protein kinase"/>
    <property type="match status" value="1"/>
</dbReference>
<keyword evidence="4 16" id="KW-0723">Serine/threonine-protein kinase</keyword>
<dbReference type="OrthoDB" id="1732493at2759"/>
<dbReference type="InterPro" id="IPR050108">
    <property type="entry name" value="CDK"/>
</dbReference>
<keyword evidence="11" id="KW-0539">Nucleus</keyword>
<evidence type="ECO:0000256" key="1">
    <source>
        <dbReference type="ARBA" id="ARBA00004123"/>
    </source>
</evidence>
<dbReference type="GO" id="GO:0005737">
    <property type="term" value="C:cytoplasm"/>
    <property type="evidence" value="ECO:0007669"/>
    <property type="project" value="TreeGrafter"/>
</dbReference>
<dbReference type="Proteomes" id="UP000191144">
    <property type="component" value="Chromosome E"/>
</dbReference>
<keyword evidence="19" id="KW-1185">Reference proteome</keyword>
<dbReference type="CDD" id="cd07841">
    <property type="entry name" value="STKc_CDK7"/>
    <property type="match status" value="1"/>
</dbReference>
<keyword evidence="9" id="KW-0418">Kinase</keyword>
<name>A0A1G4JGY0_9SACH</name>
<dbReference type="InterPro" id="IPR037770">
    <property type="entry name" value="CDK7"/>
</dbReference>
<comment type="similarity">
    <text evidence="2">Belongs to the protein kinase superfamily. CMGC Ser/Thr protein kinase family. CDC2/CDKX subfamily.</text>
</comment>
<dbReference type="PROSITE" id="PS50011">
    <property type="entry name" value="PROTEIN_KINASE_DOM"/>
    <property type="match status" value="1"/>
</dbReference>
<feature type="binding site" evidence="14 15">
    <location>
        <position position="36"/>
    </location>
    <ligand>
        <name>ATP</name>
        <dbReference type="ChEBI" id="CHEBI:30616"/>
    </ligand>
</feature>
<dbReference type="InterPro" id="IPR017441">
    <property type="entry name" value="Protein_kinase_ATP_BS"/>
</dbReference>
<dbReference type="SMART" id="SM00220">
    <property type="entry name" value="S_TKc"/>
    <property type="match status" value="1"/>
</dbReference>
<evidence type="ECO:0000256" key="3">
    <source>
        <dbReference type="ARBA" id="ARBA00012409"/>
    </source>
</evidence>
<dbReference type="GO" id="GO:0004693">
    <property type="term" value="F:cyclin-dependent protein serine/threonine kinase activity"/>
    <property type="evidence" value="ECO:0007669"/>
    <property type="project" value="TreeGrafter"/>
</dbReference>
<evidence type="ECO:0000256" key="11">
    <source>
        <dbReference type="ARBA" id="ARBA00023242"/>
    </source>
</evidence>
<dbReference type="GO" id="GO:0008353">
    <property type="term" value="F:RNA polymerase II CTD heptapeptide repeat kinase activity"/>
    <property type="evidence" value="ECO:0007669"/>
    <property type="project" value="UniProtKB-EC"/>
</dbReference>
<dbReference type="EMBL" id="LT598481">
    <property type="protein sequence ID" value="SCU89624.1"/>
    <property type="molecule type" value="Genomic_DNA"/>
</dbReference>
<accession>A0A1G4JGY0</accession>
<evidence type="ECO:0000256" key="12">
    <source>
        <dbReference type="ARBA" id="ARBA00023306"/>
    </source>
</evidence>
<dbReference type="InterPro" id="IPR008271">
    <property type="entry name" value="Ser/Thr_kinase_AS"/>
</dbReference>
<evidence type="ECO:0000256" key="8">
    <source>
        <dbReference type="ARBA" id="ARBA00022741"/>
    </source>
</evidence>
<dbReference type="InterPro" id="IPR011009">
    <property type="entry name" value="Kinase-like_dom_sf"/>
</dbReference>
<dbReference type="Gene3D" id="3.30.200.20">
    <property type="entry name" value="Phosphorylase Kinase, domain 1"/>
    <property type="match status" value="1"/>
</dbReference>
<evidence type="ECO:0000256" key="7">
    <source>
        <dbReference type="ARBA" id="ARBA00022679"/>
    </source>
</evidence>
<feature type="domain" description="Protein kinase" evidence="17">
    <location>
        <begin position="7"/>
        <end position="290"/>
    </location>
</feature>
<keyword evidence="5" id="KW-0597">Phosphoprotein</keyword>
<dbReference type="GO" id="GO:0051301">
    <property type="term" value="P:cell division"/>
    <property type="evidence" value="ECO:0007669"/>
    <property type="project" value="UniProtKB-KW"/>
</dbReference>